<dbReference type="Proteomes" id="UP001056708">
    <property type="component" value="Chromosome"/>
</dbReference>
<accession>A0ABY5AMR1</accession>
<reference evidence="3" key="1">
    <citation type="submission" date="2022-06" db="EMBL/GenBank/DDBJ databases">
        <title>Genome sequence of Phormidium yuhuli AB48 isolated from an industrial photobioreactor environment.</title>
        <authorList>
            <person name="Qiu Y."/>
            <person name="Noonan A.J.C."/>
            <person name="Dofher K."/>
            <person name="Koch M."/>
            <person name="Kieft B."/>
            <person name="Lin X."/>
            <person name="Ziels R.M."/>
            <person name="Hallam S.J."/>
        </authorList>
    </citation>
    <scope>NUCLEOTIDE SEQUENCE</scope>
    <source>
        <strain evidence="3">AB48</strain>
    </source>
</reference>
<proteinExistence type="predicted"/>
<evidence type="ECO:0000256" key="1">
    <source>
        <dbReference type="SAM" id="Coils"/>
    </source>
</evidence>
<protein>
    <submittedName>
        <fullName evidence="3">Uncharacterized protein</fullName>
    </submittedName>
</protein>
<feature type="region of interest" description="Disordered" evidence="2">
    <location>
        <begin position="41"/>
        <end position="101"/>
    </location>
</feature>
<dbReference type="RefSeq" id="WP_252662495.1">
    <property type="nucleotide sequence ID" value="NZ_CP098611.1"/>
</dbReference>
<feature type="compositionally biased region" description="Basic and acidic residues" evidence="2">
    <location>
        <begin position="43"/>
        <end position="91"/>
    </location>
</feature>
<evidence type="ECO:0000256" key="2">
    <source>
        <dbReference type="SAM" id="MobiDB-lite"/>
    </source>
</evidence>
<evidence type="ECO:0000313" key="4">
    <source>
        <dbReference type="Proteomes" id="UP001056708"/>
    </source>
</evidence>
<feature type="coiled-coil region" evidence="1">
    <location>
        <begin position="103"/>
        <end position="144"/>
    </location>
</feature>
<dbReference type="EMBL" id="CP098611">
    <property type="protein sequence ID" value="USR90467.1"/>
    <property type="molecule type" value="Genomic_DNA"/>
</dbReference>
<organism evidence="3 4">
    <name type="scientific">Phormidium yuhuli AB48</name>
    <dbReference type="NCBI Taxonomy" id="2940671"/>
    <lineage>
        <taxon>Bacteria</taxon>
        <taxon>Bacillati</taxon>
        <taxon>Cyanobacteriota</taxon>
        <taxon>Cyanophyceae</taxon>
        <taxon>Oscillatoriophycideae</taxon>
        <taxon>Oscillatoriales</taxon>
        <taxon>Oscillatoriaceae</taxon>
        <taxon>Phormidium</taxon>
        <taxon>Phormidium yuhuli</taxon>
    </lineage>
</organism>
<keyword evidence="4" id="KW-1185">Reference proteome</keyword>
<evidence type="ECO:0000313" key="3">
    <source>
        <dbReference type="EMBL" id="USR90467.1"/>
    </source>
</evidence>
<sequence>METPQPPNSQQLTQNVSQWLKEISQLKQQLLEAREAIAQAQKQGDHWRSLYNREAEQRRQDVQRGQERIGDLVARLQERDTPPNPSEDERRRQRQQTLDGLDISQLQEQVLDLSLERDRLLERVQTLEAAIDSEQQQHQKTRTELTGALADAITLLPKGKEISPSTGS</sequence>
<keyword evidence="1" id="KW-0175">Coiled coil</keyword>
<gene>
    <name evidence="3" type="ORF">NEA10_16755</name>
</gene>
<name>A0ABY5AMR1_9CYAN</name>